<dbReference type="InterPro" id="IPR023997">
    <property type="entry name" value="TonB-dep_OMP_SusC/RagA_CS"/>
</dbReference>
<proteinExistence type="inferred from homology"/>
<dbReference type="NCBIfam" id="TIGR04056">
    <property type="entry name" value="OMP_RagA_SusC"/>
    <property type="match status" value="1"/>
</dbReference>
<reference evidence="10 11" key="1">
    <citation type="submission" date="2018-06" db="EMBL/GenBank/DDBJ databases">
        <title>Genomic Encyclopedia of Archaeal and Bacterial Type Strains, Phase II (KMG-II): from individual species to whole genera.</title>
        <authorList>
            <person name="Goeker M."/>
        </authorList>
    </citation>
    <scope>NUCLEOTIDE SEQUENCE [LARGE SCALE GENOMIC DNA]</scope>
    <source>
        <strain evidence="10 11">DSM 23857</strain>
    </source>
</reference>
<evidence type="ECO:0000256" key="8">
    <source>
        <dbReference type="SAM" id="SignalP"/>
    </source>
</evidence>
<feature type="chain" id="PRO_5016304249" evidence="8">
    <location>
        <begin position="31"/>
        <end position="1026"/>
    </location>
</feature>
<dbReference type="SUPFAM" id="SSF56935">
    <property type="entry name" value="Porins"/>
    <property type="match status" value="1"/>
</dbReference>
<evidence type="ECO:0000256" key="6">
    <source>
        <dbReference type="ARBA" id="ARBA00023237"/>
    </source>
</evidence>
<dbReference type="SUPFAM" id="SSF49464">
    <property type="entry name" value="Carboxypeptidase regulatory domain-like"/>
    <property type="match status" value="1"/>
</dbReference>
<dbReference type="Proteomes" id="UP000249547">
    <property type="component" value="Unassembled WGS sequence"/>
</dbReference>
<dbReference type="EMBL" id="QLLL01000009">
    <property type="protein sequence ID" value="RAI99834.1"/>
    <property type="molecule type" value="Genomic_DNA"/>
</dbReference>
<keyword evidence="3 7" id="KW-1134">Transmembrane beta strand</keyword>
<keyword evidence="5 7" id="KW-0472">Membrane</keyword>
<dbReference type="Pfam" id="PF07715">
    <property type="entry name" value="Plug"/>
    <property type="match status" value="1"/>
</dbReference>
<dbReference type="RefSeq" id="WP_111599786.1">
    <property type="nucleotide sequence ID" value="NZ_QLLL01000009.1"/>
</dbReference>
<sequence>MRNMYKQCCTWKLWAMLLAIFLLHQAPGYAQSNQVTGVVTTDKNEPVMGVTIRVKGTNVGTATTADGRYTIQAKKGNVLVVSFIGYASQEVLVANSNTIDIKLVEANANLEELVVVAFGVQKKKVVTGATVKVNAGDLQKNHALSMEQALQGQAAGVQITSNSGQPGDALKFSIRGVGTNGNSNPLFIVDGIAVDDISYLNPNDIASIDVLKDAASTAIYGARAANGLVMITTHKGKSGKMQVSLDAYYGWANPYKKLDVLNAKEYAIIMNEAAINSGKAPFYSYEQIQQMGKGTDWQEAATRKNAPIQAYTLGVMGGNDVSTYSSAISYQGQEGVIGLEDQSYFNRTSFRFNSEHKLYKDRVRFGQNLTYTHAQSNGIGTGNIYNNSIRGLLNASPTFPVKNEDGTWGTSALSAEELNPIGIMYYTNMSKNISDRIVGNLYLDAQVVKGLRFRTDFGLDVGMNSTNNFVPKYQLTTNNKNAVDYASQGLYRNTTWNWDNYFTYQKNFGHHDLSVMVGMTARNTQGFNVSGTKEDLLVKDFYHGVINNGQNNNTQKTYGTRSEYALSSYFGRLTYSYKEKYLLNATLRRDGSVKFGANNRYGTFPALSAGWIVTNESFDKPSWLNFLKIRGGWGQNGNDRIVSDAYLATVSSQYRGYYFGGDTRAVGISPDYIPNPNVKWEASEQTNIGFDLILFKDVELGFDWYNKTTRDWLVQAPIPAIVGTGAPYINGGNIVNKGVEITANYHHNFGELSINIGGNIAFNKNKVNAIPNQEGVIHPAYGNILSSNMDEYYRAQNGFPIGYFYGLKTNGIFQNQAEIDNYKNDKGTVIQPGAKPGDVRFQDLNGDGVINGDDKTFLGDPNPSHTYGINLSAHYKGFDFSLLLSGVGGNQVVNGSRAYDRFYNNYTTQIFERWTGEGTSNRIPRVTMGDEANGNYTKFSDLYVSNGAFMRLKSLNIGYDFKKTIAKRLPVEQLRLYVSGLNLYTFTHYKGMDPEAGFGVDAWSSGTDLGYYPMPRTIMVGLNVKF</sequence>
<evidence type="ECO:0000256" key="4">
    <source>
        <dbReference type="ARBA" id="ARBA00022692"/>
    </source>
</evidence>
<feature type="signal peptide" evidence="8">
    <location>
        <begin position="1"/>
        <end position="30"/>
    </location>
</feature>
<accession>A0A327Q794</accession>
<evidence type="ECO:0000313" key="10">
    <source>
        <dbReference type="EMBL" id="RAI99834.1"/>
    </source>
</evidence>
<evidence type="ECO:0000259" key="9">
    <source>
        <dbReference type="Pfam" id="PF07715"/>
    </source>
</evidence>
<organism evidence="10 11">
    <name type="scientific">Chitinophaga skermanii</name>
    <dbReference type="NCBI Taxonomy" id="331697"/>
    <lineage>
        <taxon>Bacteria</taxon>
        <taxon>Pseudomonadati</taxon>
        <taxon>Bacteroidota</taxon>
        <taxon>Chitinophagia</taxon>
        <taxon>Chitinophagales</taxon>
        <taxon>Chitinophagaceae</taxon>
        <taxon>Chitinophaga</taxon>
    </lineage>
</organism>
<keyword evidence="11" id="KW-1185">Reference proteome</keyword>
<keyword evidence="2 7" id="KW-0813">Transport</keyword>
<evidence type="ECO:0000256" key="7">
    <source>
        <dbReference type="PROSITE-ProRule" id="PRU01360"/>
    </source>
</evidence>
<dbReference type="Gene3D" id="2.60.40.1120">
    <property type="entry name" value="Carboxypeptidase-like, regulatory domain"/>
    <property type="match status" value="1"/>
</dbReference>
<dbReference type="InterPro" id="IPR036942">
    <property type="entry name" value="Beta-barrel_TonB_sf"/>
</dbReference>
<evidence type="ECO:0000256" key="2">
    <source>
        <dbReference type="ARBA" id="ARBA00022448"/>
    </source>
</evidence>
<dbReference type="NCBIfam" id="TIGR04057">
    <property type="entry name" value="SusC_RagA_signa"/>
    <property type="match status" value="1"/>
</dbReference>
<feature type="domain" description="TonB-dependent receptor plug" evidence="9">
    <location>
        <begin position="125"/>
        <end position="227"/>
    </location>
</feature>
<keyword evidence="6 7" id="KW-0998">Cell outer membrane</keyword>
<dbReference type="GO" id="GO:0009279">
    <property type="term" value="C:cell outer membrane"/>
    <property type="evidence" value="ECO:0007669"/>
    <property type="project" value="UniProtKB-SubCell"/>
</dbReference>
<protein>
    <submittedName>
        <fullName evidence="10">TonB-linked SusC/RagA family outer membrane protein</fullName>
    </submittedName>
</protein>
<dbReference type="InterPro" id="IPR039426">
    <property type="entry name" value="TonB-dep_rcpt-like"/>
</dbReference>
<comment type="subcellular location">
    <subcellularLocation>
        <location evidence="1 7">Cell outer membrane</location>
        <topology evidence="1 7">Multi-pass membrane protein</topology>
    </subcellularLocation>
</comment>
<dbReference type="PROSITE" id="PS52016">
    <property type="entry name" value="TONB_DEPENDENT_REC_3"/>
    <property type="match status" value="1"/>
</dbReference>
<dbReference type="AlphaFoldDB" id="A0A327Q794"/>
<gene>
    <name evidence="10" type="ORF">LX64_04387</name>
</gene>
<dbReference type="InterPro" id="IPR012910">
    <property type="entry name" value="Plug_dom"/>
</dbReference>
<dbReference type="InterPro" id="IPR023996">
    <property type="entry name" value="TonB-dep_OMP_SusC/RagA"/>
</dbReference>
<dbReference type="OrthoDB" id="9768177at2"/>
<evidence type="ECO:0000256" key="1">
    <source>
        <dbReference type="ARBA" id="ARBA00004571"/>
    </source>
</evidence>
<dbReference type="Gene3D" id="2.40.170.20">
    <property type="entry name" value="TonB-dependent receptor, beta-barrel domain"/>
    <property type="match status" value="1"/>
</dbReference>
<evidence type="ECO:0000256" key="5">
    <source>
        <dbReference type="ARBA" id="ARBA00023136"/>
    </source>
</evidence>
<comment type="similarity">
    <text evidence="7">Belongs to the TonB-dependent receptor family.</text>
</comment>
<dbReference type="Gene3D" id="2.170.130.10">
    <property type="entry name" value="TonB-dependent receptor, plug domain"/>
    <property type="match status" value="1"/>
</dbReference>
<dbReference type="Pfam" id="PF13715">
    <property type="entry name" value="CarbopepD_reg_2"/>
    <property type="match status" value="1"/>
</dbReference>
<dbReference type="InterPro" id="IPR008969">
    <property type="entry name" value="CarboxyPept-like_regulatory"/>
</dbReference>
<name>A0A327Q794_9BACT</name>
<keyword evidence="8" id="KW-0732">Signal</keyword>
<dbReference type="InterPro" id="IPR037066">
    <property type="entry name" value="Plug_dom_sf"/>
</dbReference>
<evidence type="ECO:0000313" key="11">
    <source>
        <dbReference type="Proteomes" id="UP000249547"/>
    </source>
</evidence>
<evidence type="ECO:0000256" key="3">
    <source>
        <dbReference type="ARBA" id="ARBA00022452"/>
    </source>
</evidence>
<comment type="caution">
    <text evidence="10">The sequence shown here is derived from an EMBL/GenBank/DDBJ whole genome shotgun (WGS) entry which is preliminary data.</text>
</comment>
<keyword evidence="4 7" id="KW-0812">Transmembrane</keyword>